<sequence length="153" mass="17696">MAKLLFSALHQCGYKLNMKIYQTMIHYLCKGGEFGLAYTICVDSMGRNWFPNVDTISALLQGLKKNGQIGRAIEIVELIKRRTANPKKEHNIMKLKPYSRIQPKQNHMQKAEAARCWYRFGDRLAPLHLPIHIEIQSTCVLCLLLVHLMSDWK</sequence>
<dbReference type="InterPro" id="IPR050667">
    <property type="entry name" value="PPR-containing_protein"/>
</dbReference>
<organism evidence="4 5">
    <name type="scientific">Trapa natans</name>
    <name type="common">Water chestnut</name>
    <dbReference type="NCBI Taxonomy" id="22666"/>
    <lineage>
        <taxon>Eukaryota</taxon>
        <taxon>Viridiplantae</taxon>
        <taxon>Streptophyta</taxon>
        <taxon>Embryophyta</taxon>
        <taxon>Tracheophyta</taxon>
        <taxon>Spermatophyta</taxon>
        <taxon>Magnoliopsida</taxon>
        <taxon>eudicotyledons</taxon>
        <taxon>Gunneridae</taxon>
        <taxon>Pentapetalae</taxon>
        <taxon>rosids</taxon>
        <taxon>malvids</taxon>
        <taxon>Myrtales</taxon>
        <taxon>Lythraceae</taxon>
        <taxon>Trapa</taxon>
    </lineage>
</organism>
<gene>
    <name evidence="4" type="ORF">SAY86_006399</name>
</gene>
<dbReference type="Gene3D" id="1.25.40.10">
    <property type="entry name" value="Tetratricopeptide repeat domain"/>
    <property type="match status" value="1"/>
</dbReference>
<protein>
    <recommendedName>
        <fullName evidence="6">Pentatricopeptide repeat-containing protein</fullName>
    </recommendedName>
</protein>
<evidence type="ECO:0000256" key="2">
    <source>
        <dbReference type="ARBA" id="ARBA00022737"/>
    </source>
</evidence>
<comment type="similarity">
    <text evidence="1">Belongs to the PPR family. P subfamily.</text>
</comment>
<dbReference type="Proteomes" id="UP001346149">
    <property type="component" value="Unassembled WGS sequence"/>
</dbReference>
<proteinExistence type="inferred from homology"/>
<reference evidence="4 5" key="1">
    <citation type="journal article" date="2023" name="Hortic Res">
        <title>Pangenome of water caltrop reveals structural variations and asymmetric subgenome divergence after allopolyploidization.</title>
        <authorList>
            <person name="Zhang X."/>
            <person name="Chen Y."/>
            <person name="Wang L."/>
            <person name="Yuan Y."/>
            <person name="Fang M."/>
            <person name="Shi L."/>
            <person name="Lu R."/>
            <person name="Comes H.P."/>
            <person name="Ma Y."/>
            <person name="Chen Y."/>
            <person name="Huang G."/>
            <person name="Zhou Y."/>
            <person name="Zheng Z."/>
            <person name="Qiu Y."/>
        </authorList>
    </citation>
    <scope>NUCLEOTIDE SEQUENCE [LARGE SCALE GENOMIC DNA]</scope>
    <source>
        <strain evidence="4">F231</strain>
    </source>
</reference>
<evidence type="ECO:0000313" key="4">
    <source>
        <dbReference type="EMBL" id="KAK4778871.1"/>
    </source>
</evidence>
<dbReference type="PROSITE" id="PS51375">
    <property type="entry name" value="PPR"/>
    <property type="match status" value="1"/>
</dbReference>
<evidence type="ECO:0000313" key="5">
    <source>
        <dbReference type="Proteomes" id="UP001346149"/>
    </source>
</evidence>
<comment type="caution">
    <text evidence="4">The sequence shown here is derived from an EMBL/GenBank/DDBJ whole genome shotgun (WGS) entry which is preliminary data.</text>
</comment>
<name>A0AAN7L4H3_TRANT</name>
<dbReference type="InterPro" id="IPR011990">
    <property type="entry name" value="TPR-like_helical_dom_sf"/>
</dbReference>
<dbReference type="InterPro" id="IPR002885">
    <property type="entry name" value="PPR_rpt"/>
</dbReference>
<dbReference type="EMBL" id="JAXQNO010000017">
    <property type="protein sequence ID" value="KAK4778871.1"/>
    <property type="molecule type" value="Genomic_DNA"/>
</dbReference>
<feature type="repeat" description="PPR" evidence="3">
    <location>
        <begin position="52"/>
        <end position="86"/>
    </location>
</feature>
<evidence type="ECO:0000256" key="1">
    <source>
        <dbReference type="ARBA" id="ARBA00007626"/>
    </source>
</evidence>
<dbReference type="AlphaFoldDB" id="A0AAN7L4H3"/>
<dbReference type="PANTHER" id="PTHR47939">
    <property type="entry name" value="MEMBRANE-ASSOCIATED SALT-INDUCIBLE PROTEIN-LIKE"/>
    <property type="match status" value="1"/>
</dbReference>
<keyword evidence="2" id="KW-0677">Repeat</keyword>
<evidence type="ECO:0008006" key="6">
    <source>
        <dbReference type="Google" id="ProtNLM"/>
    </source>
</evidence>
<evidence type="ECO:0000256" key="3">
    <source>
        <dbReference type="PROSITE-ProRule" id="PRU00708"/>
    </source>
</evidence>
<accession>A0AAN7L4H3</accession>
<keyword evidence="5" id="KW-1185">Reference proteome</keyword>
<dbReference type="PANTHER" id="PTHR47939:SF7">
    <property type="entry name" value="REPEAT-CONTAINING PROTEIN, PUTATIVE-RELATED"/>
    <property type="match status" value="1"/>
</dbReference>
<dbReference type="NCBIfam" id="TIGR00756">
    <property type="entry name" value="PPR"/>
    <property type="match status" value="1"/>
</dbReference>